<name>A0ABS3AS23_9BACT</name>
<keyword evidence="17" id="KW-1185">Reference proteome</keyword>
<keyword evidence="10 14" id="KW-0479">Metal-binding</keyword>
<evidence type="ECO:0000256" key="11">
    <source>
        <dbReference type="ARBA" id="ARBA00023004"/>
    </source>
</evidence>
<comment type="function">
    <text evidence="14">Specifically methylates position 2 of adenine 2503 in 23S rRNA and position 2 of adenine 37 in tRNAs.</text>
</comment>
<feature type="binding site" evidence="14">
    <location>
        <position position="122"/>
    </location>
    <ligand>
        <name>[4Fe-4S] cluster</name>
        <dbReference type="ChEBI" id="CHEBI:49883"/>
        <note>4Fe-4S-S-AdoMet</note>
    </ligand>
</feature>
<organism evidence="16 17">
    <name type="scientific">Desulfotalea psychrophila</name>
    <dbReference type="NCBI Taxonomy" id="84980"/>
    <lineage>
        <taxon>Bacteria</taxon>
        <taxon>Pseudomonadati</taxon>
        <taxon>Thermodesulfobacteriota</taxon>
        <taxon>Desulfobulbia</taxon>
        <taxon>Desulfobulbales</taxon>
        <taxon>Desulfocapsaceae</taxon>
        <taxon>Desulfotalea</taxon>
    </lineage>
</organism>
<evidence type="ECO:0000256" key="4">
    <source>
        <dbReference type="ARBA" id="ARBA00022490"/>
    </source>
</evidence>
<comment type="subcellular location">
    <subcellularLocation>
        <location evidence="1 14">Cytoplasm</location>
    </subcellularLocation>
</comment>
<accession>A0ABS3AS23</accession>
<dbReference type="Proteomes" id="UP000717534">
    <property type="component" value="Unassembled WGS sequence"/>
</dbReference>
<evidence type="ECO:0000259" key="15">
    <source>
        <dbReference type="PROSITE" id="PS51918"/>
    </source>
</evidence>
<evidence type="ECO:0000313" key="16">
    <source>
        <dbReference type="EMBL" id="MBN4067911.1"/>
    </source>
</evidence>
<feature type="disulfide bond" description="(transient)" evidence="14">
    <location>
        <begin position="108"/>
        <end position="345"/>
    </location>
</feature>
<comment type="catalytic activity">
    <reaction evidence="14">
        <text>adenosine(2503) in 23S rRNA + 2 reduced [2Fe-2S]-[ferredoxin] + 2 S-adenosyl-L-methionine = 2-methyladenosine(2503) in 23S rRNA + 5'-deoxyadenosine + L-methionine + 2 oxidized [2Fe-2S]-[ferredoxin] + S-adenosyl-L-homocysteine</text>
        <dbReference type="Rhea" id="RHEA:42916"/>
        <dbReference type="Rhea" id="RHEA-COMP:10000"/>
        <dbReference type="Rhea" id="RHEA-COMP:10001"/>
        <dbReference type="Rhea" id="RHEA-COMP:10152"/>
        <dbReference type="Rhea" id="RHEA-COMP:10282"/>
        <dbReference type="ChEBI" id="CHEBI:17319"/>
        <dbReference type="ChEBI" id="CHEBI:33737"/>
        <dbReference type="ChEBI" id="CHEBI:33738"/>
        <dbReference type="ChEBI" id="CHEBI:57844"/>
        <dbReference type="ChEBI" id="CHEBI:57856"/>
        <dbReference type="ChEBI" id="CHEBI:59789"/>
        <dbReference type="ChEBI" id="CHEBI:74411"/>
        <dbReference type="ChEBI" id="CHEBI:74497"/>
        <dbReference type="EC" id="2.1.1.192"/>
    </reaction>
</comment>
<dbReference type="SUPFAM" id="SSF102114">
    <property type="entry name" value="Radical SAM enzymes"/>
    <property type="match status" value="1"/>
</dbReference>
<keyword evidence="13 14" id="KW-1015">Disulfide bond</keyword>
<dbReference type="SFLD" id="SFLDG01062">
    <property type="entry name" value="methyltransferase_(Class_A)"/>
    <property type="match status" value="1"/>
</dbReference>
<feature type="binding site" evidence="14">
    <location>
        <position position="302"/>
    </location>
    <ligand>
        <name>S-adenosyl-L-methionine</name>
        <dbReference type="ChEBI" id="CHEBI:59789"/>
    </ligand>
</feature>
<feature type="binding site" evidence="14">
    <location>
        <position position="115"/>
    </location>
    <ligand>
        <name>[4Fe-4S] cluster</name>
        <dbReference type="ChEBI" id="CHEBI:49883"/>
        <note>4Fe-4S-S-AdoMet</note>
    </ligand>
</feature>
<keyword evidence="11 14" id="KW-0408">Iron</keyword>
<keyword evidence="12 14" id="KW-0411">Iron-sulfur</keyword>
<feature type="active site" description="Proton acceptor" evidence="14">
    <location>
        <position position="95"/>
    </location>
</feature>
<feature type="binding site" evidence="14">
    <location>
        <position position="204"/>
    </location>
    <ligand>
        <name>S-adenosyl-L-methionine</name>
        <dbReference type="ChEBI" id="CHEBI:59789"/>
    </ligand>
</feature>
<keyword evidence="9 14" id="KW-0819">tRNA processing</keyword>
<dbReference type="InterPro" id="IPR048641">
    <property type="entry name" value="RlmN_N"/>
</dbReference>
<keyword evidence="6 14" id="KW-0489">Methyltransferase</keyword>
<keyword evidence="5 14" id="KW-0698">rRNA processing</keyword>
<evidence type="ECO:0000256" key="3">
    <source>
        <dbReference type="ARBA" id="ARBA00022485"/>
    </source>
</evidence>
<dbReference type="GO" id="GO:0032259">
    <property type="term" value="P:methylation"/>
    <property type="evidence" value="ECO:0007669"/>
    <property type="project" value="UniProtKB-KW"/>
</dbReference>
<dbReference type="PANTHER" id="PTHR30544">
    <property type="entry name" value="23S RRNA METHYLTRANSFERASE"/>
    <property type="match status" value="1"/>
</dbReference>
<comment type="cofactor">
    <cofactor evidence="14">
        <name>[4Fe-4S] cluster</name>
        <dbReference type="ChEBI" id="CHEBI:49883"/>
    </cofactor>
    <text evidence="14">Binds 1 [4Fe-4S] cluster. The cluster is coordinated with 3 cysteines and an exchangeable S-adenosyl-L-methionine.</text>
</comment>
<evidence type="ECO:0000256" key="1">
    <source>
        <dbReference type="ARBA" id="ARBA00004496"/>
    </source>
</evidence>
<dbReference type="Gene3D" id="1.10.150.530">
    <property type="match status" value="1"/>
</dbReference>
<evidence type="ECO:0000256" key="10">
    <source>
        <dbReference type="ARBA" id="ARBA00022723"/>
    </source>
</evidence>
<evidence type="ECO:0000256" key="6">
    <source>
        <dbReference type="ARBA" id="ARBA00022603"/>
    </source>
</evidence>
<dbReference type="CDD" id="cd01335">
    <property type="entry name" value="Radical_SAM"/>
    <property type="match status" value="1"/>
</dbReference>
<protein>
    <recommendedName>
        <fullName evidence="14">Probable dual-specificity RNA methyltransferase RlmN</fullName>
        <ecNumber evidence="14">2.1.1.192</ecNumber>
    </recommendedName>
    <alternativeName>
        <fullName evidence="14">23S rRNA (adenine(2503)-C(2))-methyltransferase</fullName>
    </alternativeName>
    <alternativeName>
        <fullName evidence="14">23S rRNA m2A2503 methyltransferase</fullName>
    </alternativeName>
    <alternativeName>
        <fullName evidence="14">Ribosomal RNA large subunit methyltransferase N</fullName>
    </alternativeName>
    <alternativeName>
        <fullName evidence="14">tRNA (adenine(37)-C(2))-methyltransferase</fullName>
    </alternativeName>
    <alternativeName>
        <fullName evidence="14">tRNA m2A37 methyltransferase</fullName>
    </alternativeName>
</protein>
<dbReference type="SFLD" id="SFLDF00275">
    <property type="entry name" value="adenosine_C2_methyltransferase"/>
    <property type="match status" value="1"/>
</dbReference>
<comment type="similarity">
    <text evidence="2 14">Belongs to the radical SAM superfamily. RlmN family.</text>
</comment>
<evidence type="ECO:0000256" key="9">
    <source>
        <dbReference type="ARBA" id="ARBA00022694"/>
    </source>
</evidence>
<feature type="binding site" evidence="14">
    <location>
        <begin position="172"/>
        <end position="173"/>
    </location>
    <ligand>
        <name>S-adenosyl-L-methionine</name>
        <dbReference type="ChEBI" id="CHEBI:59789"/>
    </ligand>
</feature>
<keyword evidence="8 14" id="KW-0949">S-adenosyl-L-methionine</keyword>
<dbReference type="GO" id="GO:0008168">
    <property type="term" value="F:methyltransferase activity"/>
    <property type="evidence" value="ECO:0007669"/>
    <property type="project" value="UniProtKB-KW"/>
</dbReference>
<dbReference type="InterPro" id="IPR027492">
    <property type="entry name" value="RNA_MTrfase_RlmN"/>
</dbReference>
<comment type="miscellaneous">
    <text evidence="14">Reaction proceeds by a ping-pong mechanism involving intermediate methylation of a conserved cysteine residue.</text>
</comment>
<feature type="active site" description="S-methylcysteine intermediate" evidence="14">
    <location>
        <position position="345"/>
    </location>
</feature>
<evidence type="ECO:0000256" key="12">
    <source>
        <dbReference type="ARBA" id="ARBA00023014"/>
    </source>
</evidence>
<evidence type="ECO:0000313" key="17">
    <source>
        <dbReference type="Proteomes" id="UP000717534"/>
    </source>
</evidence>
<dbReference type="SFLD" id="SFLDS00029">
    <property type="entry name" value="Radical_SAM"/>
    <property type="match status" value="1"/>
</dbReference>
<evidence type="ECO:0000256" key="8">
    <source>
        <dbReference type="ARBA" id="ARBA00022691"/>
    </source>
</evidence>
<dbReference type="NCBIfam" id="TIGR00048">
    <property type="entry name" value="rRNA_mod_RlmN"/>
    <property type="match status" value="1"/>
</dbReference>
<dbReference type="InterPro" id="IPR007197">
    <property type="entry name" value="rSAM"/>
</dbReference>
<keyword evidence="3 14" id="KW-0004">4Fe-4S</keyword>
<dbReference type="PANTHER" id="PTHR30544:SF5">
    <property type="entry name" value="RADICAL SAM CORE DOMAIN-CONTAINING PROTEIN"/>
    <property type="match status" value="1"/>
</dbReference>
<keyword evidence="7 14" id="KW-0808">Transferase</keyword>
<dbReference type="PIRSF" id="PIRSF006004">
    <property type="entry name" value="CHP00048"/>
    <property type="match status" value="1"/>
</dbReference>
<proteinExistence type="inferred from homology"/>
<dbReference type="Pfam" id="PF21016">
    <property type="entry name" value="RlmN_N"/>
    <property type="match status" value="1"/>
</dbReference>
<keyword evidence="4 14" id="KW-0963">Cytoplasm</keyword>
<evidence type="ECO:0000256" key="13">
    <source>
        <dbReference type="ARBA" id="ARBA00023157"/>
    </source>
</evidence>
<dbReference type="Pfam" id="PF04055">
    <property type="entry name" value="Radical_SAM"/>
    <property type="match status" value="1"/>
</dbReference>
<dbReference type="InterPro" id="IPR040072">
    <property type="entry name" value="Methyltransferase_A"/>
</dbReference>
<comment type="catalytic activity">
    <reaction evidence="14">
        <text>adenosine(37) in tRNA + 2 reduced [2Fe-2S]-[ferredoxin] + 2 S-adenosyl-L-methionine = 2-methyladenosine(37) in tRNA + 5'-deoxyadenosine + L-methionine + 2 oxidized [2Fe-2S]-[ferredoxin] + S-adenosyl-L-homocysteine</text>
        <dbReference type="Rhea" id="RHEA:43332"/>
        <dbReference type="Rhea" id="RHEA-COMP:10000"/>
        <dbReference type="Rhea" id="RHEA-COMP:10001"/>
        <dbReference type="Rhea" id="RHEA-COMP:10162"/>
        <dbReference type="Rhea" id="RHEA-COMP:10485"/>
        <dbReference type="ChEBI" id="CHEBI:17319"/>
        <dbReference type="ChEBI" id="CHEBI:33737"/>
        <dbReference type="ChEBI" id="CHEBI:33738"/>
        <dbReference type="ChEBI" id="CHEBI:57844"/>
        <dbReference type="ChEBI" id="CHEBI:57856"/>
        <dbReference type="ChEBI" id="CHEBI:59789"/>
        <dbReference type="ChEBI" id="CHEBI:74411"/>
        <dbReference type="ChEBI" id="CHEBI:74497"/>
        <dbReference type="EC" id="2.1.1.192"/>
    </reaction>
</comment>
<dbReference type="EC" id="2.1.1.192" evidence="14"/>
<feature type="binding site" evidence="14">
    <location>
        <position position="119"/>
    </location>
    <ligand>
        <name>[4Fe-4S] cluster</name>
        <dbReference type="ChEBI" id="CHEBI:49883"/>
        <note>4Fe-4S-S-AdoMet</note>
    </ligand>
</feature>
<dbReference type="Gene3D" id="3.20.20.70">
    <property type="entry name" value="Aldolase class I"/>
    <property type="match status" value="1"/>
</dbReference>
<dbReference type="InterPro" id="IPR058240">
    <property type="entry name" value="rSAM_sf"/>
</dbReference>
<sequence>MNNDSKTDLRNLTQDEIVHYVESLGQPAFRGRQIMAWLYRPGITDFSQMTDLAKDFRLILAEHARMSQFREPLIQRSSDGCVKFAFTLDDGKVIESVLIPEPDRNTLCVSAQVGCAMNCSFCLTATMGFLRNLTPSEIVNQVCAVGEFLRGEPKGKLIGPDRVTNLVFMGMGEPLNNLENLIKSISILTEQRGLDMTNRRITVSTCGIVNKMMQLGEQTGVNLAVSLHAVDDKTRESLMPVNNRFSLKELLQACRDYPMATRKRIMFEYVLLKGINDSDEEARELARILHDIPCKINLLSYNESPGLPFKSPSRNRVYAFQKIVRDAGYSVFIRTSRGEDISAACGQLAKQKQQQKEVNHA</sequence>
<comment type="caution">
    <text evidence="16">The sequence shown here is derived from an EMBL/GenBank/DDBJ whole genome shotgun (WGS) entry which is preliminary data.</text>
</comment>
<dbReference type="HAMAP" id="MF_01849">
    <property type="entry name" value="RNA_methyltr_RlmN"/>
    <property type="match status" value="1"/>
</dbReference>
<evidence type="ECO:0000256" key="7">
    <source>
        <dbReference type="ARBA" id="ARBA00022679"/>
    </source>
</evidence>
<evidence type="ECO:0000256" key="14">
    <source>
        <dbReference type="HAMAP-Rule" id="MF_01849"/>
    </source>
</evidence>
<dbReference type="PROSITE" id="PS51918">
    <property type="entry name" value="RADICAL_SAM"/>
    <property type="match status" value="1"/>
</dbReference>
<gene>
    <name evidence="14 16" type="primary">rlmN</name>
    <name evidence="16" type="ORF">JYU06_00085</name>
</gene>
<feature type="binding site" evidence="14">
    <location>
        <begin position="226"/>
        <end position="228"/>
    </location>
    <ligand>
        <name>S-adenosyl-L-methionine</name>
        <dbReference type="ChEBI" id="CHEBI:59789"/>
    </ligand>
</feature>
<reference evidence="16 17" key="1">
    <citation type="submission" date="2021-02" db="EMBL/GenBank/DDBJ databases">
        <title>Activity-based single-cell genomes from oceanic crustal fluid captures similar information to metagenomic and metatranscriptomic surveys with orders of magnitude less sampling.</title>
        <authorList>
            <person name="D'Angelo T.S."/>
            <person name="Orcutt B.N."/>
        </authorList>
    </citation>
    <scope>NUCLEOTIDE SEQUENCE [LARGE SCALE GENOMIC DNA]</scope>
    <source>
        <strain evidence="16">AH-315-G02</strain>
    </source>
</reference>
<feature type="domain" description="Radical SAM core" evidence="15">
    <location>
        <begin position="101"/>
        <end position="340"/>
    </location>
</feature>
<evidence type="ECO:0000256" key="5">
    <source>
        <dbReference type="ARBA" id="ARBA00022552"/>
    </source>
</evidence>
<dbReference type="EMBL" id="JAFITO010000001">
    <property type="protein sequence ID" value="MBN4067911.1"/>
    <property type="molecule type" value="Genomic_DNA"/>
</dbReference>
<dbReference type="InterPro" id="IPR004383">
    <property type="entry name" value="rRNA_lsu_MTrfase_RlmN/Cfr"/>
</dbReference>
<evidence type="ECO:0000256" key="2">
    <source>
        <dbReference type="ARBA" id="ARBA00007544"/>
    </source>
</evidence>
<dbReference type="InterPro" id="IPR013785">
    <property type="entry name" value="Aldolase_TIM"/>
</dbReference>